<sequence>MPVFKSVLPNMRIKHKMFLLVSSVVTAVGMLSLLLLQYALRVYEDEIYQQSAKALSLTSFGIENELKRIEEMSYNVVVDPLIQKNLSAIRDGAAEYERYVITTMTTERLVTLGALEKYVLSLHLYDVNGQEYAVGSKREALTDARMREIREKAVMQQGGVAWVPPDPSDFALAAGREVRSAVNLSLDLLGYLAVRVDMKALFRNYAQGMDTRQSQFMIWGDDGRLVYPEEPLHDPSELGPAPGNGRGYRITDVDGRRYFVTYVKSAHMDWHYMTLIPYDHIFKRIMDLRKLVVFVFVLVFIVTAFIAMRFVRSITGPIERLNAKMKRVQLAGFEAQDMDDGDEMIAMDEAGQMHRNFRMMVERIRELVNENYVKQLMIRETQFKALQAQINPHFLYNTLDSINWSAKMNGQRQISQMVESLGFLLRSSISLKEPLISLRHELDIVSHYVTIQQIRFEERLDFRLDVPEALTDAQIPKLSIQPLVENAVHYGVEQMIGTCVIRVSARLDGSDLLVSVEDDGPGMDGSYLARLKAGEVKPKGSGLGIANIDERIRLLFGERYGLTVESERGSGTRVHLRFPYKKEGS</sequence>
<dbReference type="PROSITE" id="PS50109">
    <property type="entry name" value="HIS_KIN"/>
    <property type="match status" value="1"/>
</dbReference>
<dbReference type="RefSeq" id="WP_213528481.1">
    <property type="nucleotide sequence ID" value="NZ_BOVJ01000058.1"/>
</dbReference>
<dbReference type="EMBL" id="BOVJ01000058">
    <property type="protein sequence ID" value="GIQ63229.1"/>
    <property type="molecule type" value="Genomic_DNA"/>
</dbReference>
<keyword evidence="8 15" id="KW-0418">Kinase</keyword>
<dbReference type="InterPro" id="IPR036890">
    <property type="entry name" value="HATPase_C_sf"/>
</dbReference>
<dbReference type="PRINTS" id="PR00344">
    <property type="entry name" value="BCTRLSENSOR"/>
</dbReference>
<comment type="catalytic activity">
    <reaction evidence="1">
        <text>ATP + protein L-histidine = ADP + protein N-phospho-L-histidine.</text>
        <dbReference type="EC" id="2.7.13.3"/>
    </reaction>
</comment>
<evidence type="ECO:0000256" key="2">
    <source>
        <dbReference type="ARBA" id="ARBA00004651"/>
    </source>
</evidence>
<dbReference type="EC" id="2.7.13.3" evidence="3"/>
<keyword evidence="9" id="KW-0067">ATP-binding</keyword>
<evidence type="ECO:0000259" key="13">
    <source>
        <dbReference type="PROSITE" id="PS50109"/>
    </source>
</evidence>
<dbReference type="Gene3D" id="6.10.340.10">
    <property type="match status" value="1"/>
</dbReference>
<proteinExistence type="predicted"/>
<evidence type="ECO:0000256" key="11">
    <source>
        <dbReference type="ARBA" id="ARBA00023136"/>
    </source>
</evidence>
<name>A0ABQ4N516_9BACL</name>
<dbReference type="SMART" id="SM00387">
    <property type="entry name" value="HATPase_c"/>
    <property type="match status" value="1"/>
</dbReference>
<feature type="domain" description="HAMP" evidence="14">
    <location>
        <begin position="312"/>
        <end position="369"/>
    </location>
</feature>
<dbReference type="InterPro" id="IPR050640">
    <property type="entry name" value="Bact_2-comp_sensor_kinase"/>
</dbReference>
<reference evidence="15 16" key="1">
    <citation type="submission" date="2021-04" db="EMBL/GenBank/DDBJ databases">
        <title>Draft genome sequence of Paenibacillus cisolokensis, LC2-13A.</title>
        <authorList>
            <person name="Uke A."/>
            <person name="Chhe C."/>
            <person name="Baramee S."/>
            <person name="Kosugi A."/>
        </authorList>
    </citation>
    <scope>NUCLEOTIDE SEQUENCE [LARGE SCALE GENOMIC DNA]</scope>
    <source>
        <strain evidence="15 16">LC2-13A</strain>
    </source>
</reference>
<dbReference type="InterPro" id="IPR005467">
    <property type="entry name" value="His_kinase_dom"/>
</dbReference>
<feature type="domain" description="Histidine kinase" evidence="13">
    <location>
        <begin position="480"/>
        <end position="582"/>
    </location>
</feature>
<dbReference type="InterPro" id="IPR010559">
    <property type="entry name" value="Sig_transdc_His_kin_internal"/>
</dbReference>
<dbReference type="Proteomes" id="UP000680304">
    <property type="component" value="Unassembled WGS sequence"/>
</dbReference>
<evidence type="ECO:0000256" key="6">
    <source>
        <dbReference type="ARBA" id="ARBA00022679"/>
    </source>
</evidence>
<comment type="subcellular location">
    <subcellularLocation>
        <location evidence="2">Cell membrane</location>
        <topology evidence="2">Multi-pass membrane protein</topology>
    </subcellularLocation>
</comment>
<evidence type="ECO:0000256" key="7">
    <source>
        <dbReference type="ARBA" id="ARBA00022741"/>
    </source>
</evidence>
<evidence type="ECO:0000313" key="16">
    <source>
        <dbReference type="Proteomes" id="UP000680304"/>
    </source>
</evidence>
<evidence type="ECO:0000256" key="9">
    <source>
        <dbReference type="ARBA" id="ARBA00022840"/>
    </source>
</evidence>
<gene>
    <name evidence="15" type="primary">yesM_4</name>
    <name evidence="15" type="ORF">PACILC2_17970</name>
</gene>
<feature type="transmembrane region" description="Helical" evidence="12">
    <location>
        <begin position="291"/>
        <end position="311"/>
    </location>
</feature>
<evidence type="ECO:0000259" key="14">
    <source>
        <dbReference type="PROSITE" id="PS50885"/>
    </source>
</evidence>
<dbReference type="Pfam" id="PF02518">
    <property type="entry name" value="HATPase_c"/>
    <property type="match status" value="1"/>
</dbReference>
<keyword evidence="12" id="KW-1133">Transmembrane helix</keyword>
<keyword evidence="12" id="KW-0812">Transmembrane</keyword>
<protein>
    <recommendedName>
        <fullName evidence="3">histidine kinase</fullName>
        <ecNumber evidence="3">2.7.13.3</ecNumber>
    </recommendedName>
</protein>
<accession>A0ABQ4N516</accession>
<evidence type="ECO:0000256" key="3">
    <source>
        <dbReference type="ARBA" id="ARBA00012438"/>
    </source>
</evidence>
<organism evidence="15 16">
    <name type="scientific">Paenibacillus cisolokensis</name>
    <dbReference type="NCBI Taxonomy" id="1658519"/>
    <lineage>
        <taxon>Bacteria</taxon>
        <taxon>Bacillati</taxon>
        <taxon>Bacillota</taxon>
        <taxon>Bacilli</taxon>
        <taxon>Bacillales</taxon>
        <taxon>Paenibacillaceae</taxon>
        <taxon>Paenibacillus</taxon>
    </lineage>
</organism>
<evidence type="ECO:0000256" key="12">
    <source>
        <dbReference type="SAM" id="Phobius"/>
    </source>
</evidence>
<keyword evidence="5" id="KW-0597">Phosphoprotein</keyword>
<evidence type="ECO:0000256" key="1">
    <source>
        <dbReference type="ARBA" id="ARBA00000085"/>
    </source>
</evidence>
<evidence type="ECO:0000256" key="5">
    <source>
        <dbReference type="ARBA" id="ARBA00022553"/>
    </source>
</evidence>
<dbReference type="PANTHER" id="PTHR34220">
    <property type="entry name" value="SENSOR HISTIDINE KINASE YPDA"/>
    <property type="match status" value="1"/>
</dbReference>
<dbReference type="SUPFAM" id="SSF55874">
    <property type="entry name" value="ATPase domain of HSP90 chaperone/DNA topoisomerase II/histidine kinase"/>
    <property type="match status" value="1"/>
</dbReference>
<dbReference type="GO" id="GO:0016301">
    <property type="term" value="F:kinase activity"/>
    <property type="evidence" value="ECO:0007669"/>
    <property type="project" value="UniProtKB-KW"/>
</dbReference>
<keyword evidence="10" id="KW-0902">Two-component regulatory system</keyword>
<dbReference type="InterPro" id="IPR003594">
    <property type="entry name" value="HATPase_dom"/>
</dbReference>
<keyword evidence="11 12" id="KW-0472">Membrane</keyword>
<dbReference type="Gene3D" id="3.30.565.10">
    <property type="entry name" value="Histidine kinase-like ATPase, C-terminal domain"/>
    <property type="match status" value="1"/>
</dbReference>
<evidence type="ECO:0000313" key="15">
    <source>
        <dbReference type="EMBL" id="GIQ63229.1"/>
    </source>
</evidence>
<keyword evidence="7" id="KW-0547">Nucleotide-binding</keyword>
<evidence type="ECO:0000256" key="4">
    <source>
        <dbReference type="ARBA" id="ARBA00022475"/>
    </source>
</evidence>
<dbReference type="InterPro" id="IPR004358">
    <property type="entry name" value="Sig_transdc_His_kin-like_C"/>
</dbReference>
<keyword evidence="6" id="KW-0808">Transferase</keyword>
<dbReference type="PROSITE" id="PS50885">
    <property type="entry name" value="HAMP"/>
    <property type="match status" value="1"/>
</dbReference>
<keyword evidence="16" id="KW-1185">Reference proteome</keyword>
<evidence type="ECO:0000256" key="8">
    <source>
        <dbReference type="ARBA" id="ARBA00022777"/>
    </source>
</evidence>
<dbReference type="PANTHER" id="PTHR34220:SF7">
    <property type="entry name" value="SENSOR HISTIDINE KINASE YPDA"/>
    <property type="match status" value="1"/>
</dbReference>
<comment type="caution">
    <text evidence="15">The sequence shown here is derived from an EMBL/GenBank/DDBJ whole genome shotgun (WGS) entry which is preliminary data.</text>
</comment>
<dbReference type="Pfam" id="PF06580">
    <property type="entry name" value="His_kinase"/>
    <property type="match status" value="1"/>
</dbReference>
<evidence type="ECO:0000256" key="10">
    <source>
        <dbReference type="ARBA" id="ARBA00023012"/>
    </source>
</evidence>
<dbReference type="InterPro" id="IPR003660">
    <property type="entry name" value="HAMP_dom"/>
</dbReference>
<keyword evidence="4" id="KW-1003">Cell membrane</keyword>